<dbReference type="InterPro" id="IPR050222">
    <property type="entry name" value="MATE_MdtK"/>
</dbReference>
<evidence type="ECO:0000313" key="11">
    <source>
        <dbReference type="EMBL" id="SFW75290.1"/>
    </source>
</evidence>
<feature type="transmembrane region" description="Helical" evidence="10">
    <location>
        <begin position="210"/>
        <end position="232"/>
    </location>
</feature>
<keyword evidence="4" id="KW-1003">Cell membrane</keyword>
<evidence type="ECO:0000256" key="9">
    <source>
        <dbReference type="ARBA" id="ARBA00031636"/>
    </source>
</evidence>
<keyword evidence="7" id="KW-0406">Ion transport</keyword>
<dbReference type="AlphaFoldDB" id="A0A1K1RTQ8"/>
<evidence type="ECO:0000256" key="10">
    <source>
        <dbReference type="SAM" id="Phobius"/>
    </source>
</evidence>
<feature type="transmembrane region" description="Helical" evidence="10">
    <location>
        <begin position="446"/>
        <end position="465"/>
    </location>
</feature>
<comment type="subcellular location">
    <subcellularLocation>
        <location evidence="1">Cell membrane</location>
        <topology evidence="1">Multi-pass membrane protein</topology>
    </subcellularLocation>
</comment>
<keyword evidence="2" id="KW-0813">Transport</keyword>
<dbReference type="GO" id="GO:0015297">
    <property type="term" value="F:antiporter activity"/>
    <property type="evidence" value="ECO:0007669"/>
    <property type="project" value="UniProtKB-KW"/>
</dbReference>
<evidence type="ECO:0000256" key="5">
    <source>
        <dbReference type="ARBA" id="ARBA00022692"/>
    </source>
</evidence>
<proteinExistence type="predicted"/>
<keyword evidence="8 10" id="KW-0472">Membrane</keyword>
<feature type="transmembrane region" description="Helical" evidence="10">
    <location>
        <begin position="296"/>
        <end position="317"/>
    </location>
</feature>
<dbReference type="GO" id="GO:0006811">
    <property type="term" value="P:monoatomic ion transport"/>
    <property type="evidence" value="ECO:0007669"/>
    <property type="project" value="UniProtKB-KW"/>
</dbReference>
<feature type="transmembrane region" description="Helical" evidence="10">
    <location>
        <begin position="72"/>
        <end position="93"/>
    </location>
</feature>
<keyword evidence="3" id="KW-0050">Antiport</keyword>
<organism evidence="11 12">
    <name type="scientific">Sinomicrobium oceani</name>
    <dbReference type="NCBI Taxonomy" id="1150368"/>
    <lineage>
        <taxon>Bacteria</taxon>
        <taxon>Pseudomonadati</taxon>
        <taxon>Bacteroidota</taxon>
        <taxon>Flavobacteriia</taxon>
        <taxon>Flavobacteriales</taxon>
        <taxon>Flavobacteriaceae</taxon>
        <taxon>Sinomicrobium</taxon>
    </lineage>
</organism>
<evidence type="ECO:0000256" key="2">
    <source>
        <dbReference type="ARBA" id="ARBA00022448"/>
    </source>
</evidence>
<feature type="transmembrane region" description="Helical" evidence="10">
    <location>
        <begin position="179"/>
        <end position="198"/>
    </location>
</feature>
<keyword evidence="12" id="KW-1185">Reference proteome</keyword>
<evidence type="ECO:0000256" key="7">
    <source>
        <dbReference type="ARBA" id="ARBA00023065"/>
    </source>
</evidence>
<dbReference type="NCBIfam" id="TIGR00797">
    <property type="entry name" value="matE"/>
    <property type="match status" value="1"/>
</dbReference>
<dbReference type="InterPro" id="IPR048279">
    <property type="entry name" value="MdtK-like"/>
</dbReference>
<feature type="transmembrane region" description="Helical" evidence="10">
    <location>
        <begin position="35"/>
        <end position="52"/>
    </location>
</feature>
<dbReference type="PIRSF" id="PIRSF006603">
    <property type="entry name" value="DinF"/>
    <property type="match status" value="1"/>
</dbReference>
<feature type="transmembrane region" description="Helical" evidence="10">
    <location>
        <begin position="113"/>
        <end position="130"/>
    </location>
</feature>
<dbReference type="GO" id="GO:0042910">
    <property type="term" value="F:xenobiotic transmembrane transporter activity"/>
    <property type="evidence" value="ECO:0007669"/>
    <property type="project" value="InterPro"/>
</dbReference>
<evidence type="ECO:0000256" key="4">
    <source>
        <dbReference type="ARBA" id="ARBA00022475"/>
    </source>
</evidence>
<protein>
    <recommendedName>
        <fullName evidence="9">Multidrug-efflux transporter</fullName>
    </recommendedName>
</protein>
<dbReference type="GO" id="GO:0005886">
    <property type="term" value="C:plasma membrane"/>
    <property type="evidence" value="ECO:0007669"/>
    <property type="project" value="UniProtKB-SubCell"/>
</dbReference>
<dbReference type="CDD" id="cd13131">
    <property type="entry name" value="MATE_NorM_like"/>
    <property type="match status" value="1"/>
</dbReference>
<sequence length="477" mass="52765">MIFPGFYRYQISIFAPQFGVMLSQYAREFSYNLKLSFPVMLGMLGHTFVAFADNVMVGQLGTAELAAVSLGNSFVFVAMSLGIGFSTAITPLVAEADGEGNVARGKAALKHGLLLCTSLGLMLFTILLFAKPLMHIMDQPAEVVEYAMPYLDLVAFSLVPLIMFQALKQFSDGLSETKYPMYATVVANIINILLNYLLIFGNFGFPEMGIIGAAIGTLVSRIGMVIFLWYMFRRNTKFHAYITGFKLREYSKSMFSKIINLGFPSALQMLFEVGIFTSAIWLSGVLGKNPQAANQIALNLSSMTFMVATGLSVAAMIRVGNQKGLRNFHELRRIAFSVFVLTIILDVIFALCFWVFRDWLPTMYLDQHDIANRADITEVMTTASGLLMVAAVFQISDGVQVAVLGALRGLQDVKIPTFITFVAYWIVGFPVSYYLGLHTEWESAGIWMGLLAGLSVSAVLLFIRFNNLTRKLIRDSA</sequence>
<feature type="transmembrane region" description="Helical" evidence="10">
    <location>
        <begin position="338"/>
        <end position="356"/>
    </location>
</feature>
<accession>A0A1K1RTQ8</accession>
<feature type="transmembrane region" description="Helical" evidence="10">
    <location>
        <begin position="150"/>
        <end position="167"/>
    </location>
</feature>
<dbReference type="Pfam" id="PF01554">
    <property type="entry name" value="MatE"/>
    <property type="match status" value="2"/>
</dbReference>
<evidence type="ECO:0000313" key="12">
    <source>
        <dbReference type="Proteomes" id="UP000182248"/>
    </source>
</evidence>
<reference evidence="11 12" key="1">
    <citation type="submission" date="2016-11" db="EMBL/GenBank/DDBJ databases">
        <authorList>
            <person name="Jaros S."/>
            <person name="Januszkiewicz K."/>
            <person name="Wedrychowicz H."/>
        </authorList>
    </citation>
    <scope>NUCLEOTIDE SEQUENCE [LARGE SCALE GENOMIC DNA]</scope>
    <source>
        <strain evidence="11 12">CGMCC 1.12145</strain>
    </source>
</reference>
<dbReference type="PANTHER" id="PTHR43298:SF2">
    <property type="entry name" value="FMN_FAD EXPORTER YEEO-RELATED"/>
    <property type="match status" value="1"/>
</dbReference>
<feature type="transmembrane region" description="Helical" evidence="10">
    <location>
        <begin position="258"/>
        <end position="284"/>
    </location>
</feature>
<keyword evidence="5 10" id="KW-0812">Transmembrane</keyword>
<dbReference type="Proteomes" id="UP000182248">
    <property type="component" value="Unassembled WGS sequence"/>
</dbReference>
<dbReference type="InterPro" id="IPR002528">
    <property type="entry name" value="MATE_fam"/>
</dbReference>
<gene>
    <name evidence="11" type="ORF">SAMN02927921_03987</name>
</gene>
<evidence type="ECO:0000256" key="6">
    <source>
        <dbReference type="ARBA" id="ARBA00022989"/>
    </source>
</evidence>
<dbReference type="EMBL" id="FPJE01000034">
    <property type="protein sequence ID" value="SFW75290.1"/>
    <property type="molecule type" value="Genomic_DNA"/>
</dbReference>
<name>A0A1K1RTQ8_9FLAO</name>
<feature type="transmembrane region" description="Helical" evidence="10">
    <location>
        <begin position="415"/>
        <end position="434"/>
    </location>
</feature>
<evidence type="ECO:0000256" key="8">
    <source>
        <dbReference type="ARBA" id="ARBA00023136"/>
    </source>
</evidence>
<evidence type="ECO:0000256" key="3">
    <source>
        <dbReference type="ARBA" id="ARBA00022449"/>
    </source>
</evidence>
<dbReference type="STRING" id="1150368.SAMN02927921_03987"/>
<dbReference type="PANTHER" id="PTHR43298">
    <property type="entry name" value="MULTIDRUG RESISTANCE PROTEIN NORM-RELATED"/>
    <property type="match status" value="1"/>
</dbReference>
<keyword evidence="6 10" id="KW-1133">Transmembrane helix</keyword>
<evidence type="ECO:0000256" key="1">
    <source>
        <dbReference type="ARBA" id="ARBA00004651"/>
    </source>
</evidence>